<reference evidence="2" key="1">
    <citation type="journal article" date="2023" name="G3 (Bethesda)">
        <title>Genome assembly and association tests identify interacting loci associated with vigor, precocity, and sex in interspecific pistachio rootstocks.</title>
        <authorList>
            <person name="Palmer W."/>
            <person name="Jacygrad E."/>
            <person name="Sagayaradj S."/>
            <person name="Cavanaugh K."/>
            <person name="Han R."/>
            <person name="Bertier L."/>
            <person name="Beede B."/>
            <person name="Kafkas S."/>
            <person name="Golino D."/>
            <person name="Preece J."/>
            <person name="Michelmore R."/>
        </authorList>
    </citation>
    <scope>NUCLEOTIDE SEQUENCE [LARGE SCALE GENOMIC DNA]</scope>
</reference>
<dbReference type="EMBL" id="CM047747">
    <property type="protein sequence ID" value="KAJ0017758.1"/>
    <property type="molecule type" value="Genomic_DNA"/>
</dbReference>
<proteinExistence type="predicted"/>
<evidence type="ECO:0000313" key="1">
    <source>
        <dbReference type="EMBL" id="KAJ0017758.1"/>
    </source>
</evidence>
<protein>
    <submittedName>
        <fullName evidence="1">Uncharacterized protein</fullName>
    </submittedName>
</protein>
<evidence type="ECO:0000313" key="2">
    <source>
        <dbReference type="Proteomes" id="UP001163603"/>
    </source>
</evidence>
<keyword evidence="2" id="KW-1185">Reference proteome</keyword>
<organism evidence="1 2">
    <name type="scientific">Pistacia integerrima</name>
    <dbReference type="NCBI Taxonomy" id="434235"/>
    <lineage>
        <taxon>Eukaryota</taxon>
        <taxon>Viridiplantae</taxon>
        <taxon>Streptophyta</taxon>
        <taxon>Embryophyta</taxon>
        <taxon>Tracheophyta</taxon>
        <taxon>Spermatophyta</taxon>
        <taxon>Magnoliopsida</taxon>
        <taxon>eudicotyledons</taxon>
        <taxon>Gunneridae</taxon>
        <taxon>Pentapetalae</taxon>
        <taxon>rosids</taxon>
        <taxon>malvids</taxon>
        <taxon>Sapindales</taxon>
        <taxon>Anacardiaceae</taxon>
        <taxon>Pistacia</taxon>
    </lineage>
</organism>
<name>A0ACC0XK84_9ROSI</name>
<gene>
    <name evidence="1" type="ORF">Pint_11933</name>
</gene>
<accession>A0ACC0XK84</accession>
<comment type="caution">
    <text evidence="1">The sequence shown here is derived from an EMBL/GenBank/DDBJ whole genome shotgun (WGS) entry which is preliminary data.</text>
</comment>
<sequence>MAESFPSTIAANILTEIDFLTSSDSGLSSRIRKEIMKAKEILFKGKAVLMKAEAQQLHNCELQDGLEKLSELLYDAEDLLDELKCEVLAKQLSFLGNARHFSFLGIANGNKKVPSISNNLRTIIMQSLQSQRVAESFVSKWISNFKCLWLLCLSGLQFKELPDSVAALKHLRFLDLSWNSDLEKLYDTICKLLRLQTLKLRGCSALKNLPRNIQKMISLRHLELTIQWERLPPIGAECFKSLQYLHLYKCKNLESLHEGMESLTTIRTLILQGCDSLTTLPDNVKLLETLEKLVISSCPKLNLKMDLQGEDLILTLKVFMIYELKELEDLPQLILQGSANTLEYIRIEECHKLTELPAWLASLTALQKLEIVSCSGLSSLPPGMEKLTALRELKIQKSPPLSESCRRKPLNILNLESHLDPEVASSSRDNE</sequence>
<dbReference type="Proteomes" id="UP001163603">
    <property type="component" value="Chromosome 12"/>
</dbReference>